<reference evidence="1 2" key="1">
    <citation type="submission" date="2020-03" db="EMBL/GenBank/DDBJ databases">
        <title>Genomic analysis of Bacteroides faecium CBA7301.</title>
        <authorList>
            <person name="Kim J."/>
            <person name="Roh S.W."/>
        </authorList>
    </citation>
    <scope>NUCLEOTIDE SEQUENCE [LARGE SCALE GENOMIC DNA]</scope>
    <source>
        <strain evidence="1 2">CBA7301</strain>
    </source>
</reference>
<dbReference type="Gene3D" id="2.60.120.1350">
    <property type="entry name" value="Protein of unknown function DUF4465"/>
    <property type="match status" value="1"/>
</dbReference>
<organism evidence="1 2">
    <name type="scientific">Bacteroides faecium</name>
    <dbReference type="NCBI Taxonomy" id="2715212"/>
    <lineage>
        <taxon>Bacteria</taxon>
        <taxon>Pseudomonadati</taxon>
        <taxon>Bacteroidota</taxon>
        <taxon>Bacteroidia</taxon>
        <taxon>Bacteroidales</taxon>
        <taxon>Bacteroidaceae</taxon>
        <taxon>Bacteroides</taxon>
    </lineage>
</organism>
<dbReference type="KEGG" id="bfc:BacF7301_22495"/>
<dbReference type="PROSITE" id="PS51257">
    <property type="entry name" value="PROKAR_LIPOPROTEIN"/>
    <property type="match status" value="1"/>
</dbReference>
<dbReference type="Proteomes" id="UP000501780">
    <property type="component" value="Chromosome"/>
</dbReference>
<protein>
    <submittedName>
        <fullName evidence="1">DUF4465 domain-containing protein</fullName>
    </submittedName>
</protein>
<sequence length="265" mass="29480">MKKLSLFLLVSIFAFCGCSDDNDETKGGDDETKGGDKKEIVISFENLLTEAESEFKTTEGEVDGYYTKCNFKDPQNLIELPHYYSSYQGSTSFGGGFTYTNCTNITTAGYSNISAITGKGKNGKTYLTSNTNSYTPAQITNLNTEKYELKGAWVTNTTYAYLAIKDGNDGSSSMVKGPFTNGDWFTLTAVGYKADGSVIGRIDFYLADFRDNKQKIVNTWEWFDWSNISNADYIKFEMNSSDTDPELGMMTPSYFCLDGITLIEK</sequence>
<dbReference type="InterPro" id="IPR027828">
    <property type="entry name" value="DUF4465"/>
</dbReference>
<keyword evidence="2" id="KW-1185">Reference proteome</keyword>
<dbReference type="Pfam" id="PF14717">
    <property type="entry name" value="DUF4465"/>
    <property type="match status" value="1"/>
</dbReference>
<accession>A0A6H0KW82</accession>
<proteinExistence type="predicted"/>
<name>A0A6H0KW82_9BACE</name>
<dbReference type="RefSeq" id="WP_167966331.1">
    <property type="nucleotide sequence ID" value="NZ_CP050831.1"/>
</dbReference>
<dbReference type="EMBL" id="CP050831">
    <property type="protein sequence ID" value="QIU96748.1"/>
    <property type="molecule type" value="Genomic_DNA"/>
</dbReference>
<evidence type="ECO:0000313" key="1">
    <source>
        <dbReference type="EMBL" id="QIU96748.1"/>
    </source>
</evidence>
<dbReference type="AlphaFoldDB" id="A0A6H0KW82"/>
<evidence type="ECO:0000313" key="2">
    <source>
        <dbReference type="Proteomes" id="UP000501780"/>
    </source>
</evidence>
<gene>
    <name evidence="1" type="ORF">BacF7301_22495</name>
</gene>